<gene>
    <name evidence="1" type="ORF">KK078_18720</name>
</gene>
<comment type="caution">
    <text evidence="1">The sequence shown here is derived from an EMBL/GenBank/DDBJ whole genome shotgun (WGS) entry which is preliminary data.</text>
</comment>
<name>A0AAP2GIR7_9BACT</name>
<dbReference type="GO" id="GO:0003824">
    <property type="term" value="F:catalytic activity"/>
    <property type="evidence" value="ECO:0007669"/>
    <property type="project" value="InterPro"/>
</dbReference>
<proteinExistence type="predicted"/>
<dbReference type="AlphaFoldDB" id="A0AAP2GIR7"/>
<reference evidence="1 2" key="1">
    <citation type="submission" date="2021-05" db="EMBL/GenBank/DDBJ databases">
        <title>A Polyphasic approach of four new species of the genus Ohtaekwangia: Ohtaekwangia histidinii sp. nov., Ohtaekwangia cretensis sp. nov., Ohtaekwangia indiensis sp. nov., Ohtaekwangia reichenbachii sp. nov. from diverse environment.</title>
        <authorList>
            <person name="Octaviana S."/>
        </authorList>
    </citation>
    <scope>NUCLEOTIDE SEQUENCE [LARGE SCALE GENOMIC DNA]</scope>
    <source>
        <strain evidence="1 2">PWU37</strain>
    </source>
</reference>
<dbReference type="Pfam" id="PF16153">
    <property type="entry name" value="DUF4861"/>
    <property type="match status" value="1"/>
</dbReference>
<dbReference type="SUPFAM" id="SSF74650">
    <property type="entry name" value="Galactose mutarotase-like"/>
    <property type="match status" value="1"/>
</dbReference>
<protein>
    <submittedName>
        <fullName evidence="1">DUF4861 family protein</fullName>
    </submittedName>
</protein>
<sequence>MMKNSILLLSIAALAACSKPRQKSLTVQNPLETERTEIVSIPVATLDSLFPSFTPGNLTVRAPGDDHHSILQWVDEDGDGKPERLLFEASLKGKEHKTFILEETQHPVHDTVRTGTYGRFVPERIDDFAWENNRVAFRTYGPEAQRLVDAGEKGGTLSSGIDCWLKRVEYSIIDPWYKKNTAGGSYHHDDGEGYDPYHVGASRGCGGLGVLIGDSLYVSKNFVSHRVLANGPLRTTFELTYAPWSAAGAMVRERKVISIDRNSQLCRMEAHVTSDSTLANVTLGIALHDKKGEVKADSAQGWFRYWEPMDDSELGTAIVIDPARVLRYADYRTTKKDMSHLYVMAAAPRQDAVVYYTGFGWKKAGEVASAEAWDLYLQDFAQRMASPVTVRFEK</sequence>
<dbReference type="Proteomes" id="UP001319180">
    <property type="component" value="Unassembled WGS sequence"/>
</dbReference>
<dbReference type="GO" id="GO:0030246">
    <property type="term" value="F:carbohydrate binding"/>
    <property type="evidence" value="ECO:0007669"/>
    <property type="project" value="InterPro"/>
</dbReference>
<dbReference type="InterPro" id="IPR011013">
    <property type="entry name" value="Gal_mutarotase_sf_dom"/>
</dbReference>
<dbReference type="RefSeq" id="WP_254091835.1">
    <property type="nucleotide sequence ID" value="NZ_JAHESC010000028.1"/>
</dbReference>
<dbReference type="InterPro" id="IPR032342">
    <property type="entry name" value="DUF4861"/>
</dbReference>
<dbReference type="EMBL" id="JAHESC010000028">
    <property type="protein sequence ID" value="MBT1688611.1"/>
    <property type="molecule type" value="Genomic_DNA"/>
</dbReference>
<dbReference type="GO" id="GO:0005975">
    <property type="term" value="P:carbohydrate metabolic process"/>
    <property type="evidence" value="ECO:0007669"/>
    <property type="project" value="InterPro"/>
</dbReference>
<evidence type="ECO:0000313" key="1">
    <source>
        <dbReference type="EMBL" id="MBT1688611.1"/>
    </source>
</evidence>
<organism evidence="1 2">
    <name type="scientific">Dawidia soli</name>
    <dbReference type="NCBI Taxonomy" id="2782352"/>
    <lineage>
        <taxon>Bacteria</taxon>
        <taxon>Pseudomonadati</taxon>
        <taxon>Bacteroidota</taxon>
        <taxon>Cytophagia</taxon>
        <taxon>Cytophagales</taxon>
        <taxon>Chryseotaleaceae</taxon>
        <taxon>Dawidia</taxon>
    </lineage>
</organism>
<dbReference type="PROSITE" id="PS51257">
    <property type="entry name" value="PROKAR_LIPOPROTEIN"/>
    <property type="match status" value="1"/>
</dbReference>
<evidence type="ECO:0000313" key="2">
    <source>
        <dbReference type="Proteomes" id="UP001319180"/>
    </source>
</evidence>
<keyword evidence="2" id="KW-1185">Reference proteome</keyword>
<accession>A0AAP2GIR7</accession>